<feature type="domain" description="Glycosyltransferase 2-like" evidence="1">
    <location>
        <begin position="6"/>
        <end position="119"/>
    </location>
</feature>
<dbReference type="AlphaFoldDB" id="A0ABD6ARC3"/>
<dbReference type="EMBL" id="JBHUDC010000002">
    <property type="protein sequence ID" value="MFD1512192.1"/>
    <property type="molecule type" value="Genomic_DNA"/>
</dbReference>
<proteinExistence type="predicted"/>
<keyword evidence="3" id="KW-1185">Reference proteome</keyword>
<accession>A0ABD6ARC3</accession>
<evidence type="ECO:0000259" key="1">
    <source>
        <dbReference type="Pfam" id="PF00535"/>
    </source>
</evidence>
<sequence>MPSVGVVVPAYRPNVEQLSAYVHALDERLAPTEIRIELDAADPETRRALGDLPVSVGAVSHRRGKGAAITAGFEHLETDILAFVDADGATPVESVADVLAPLVEGTSTVAIGSRRHPDATVLSHQTRARRRMGDAFAWVAGRLLDVDIYDFQCGAKAITAEAWAAVRTHIYEPGFAWDVEFVAVSEALGYDLVEVPVTWCDQPNSTVDPIDAAVEMGRALVVARHRALRLQDHRFHGAFPATTPALVDREPR</sequence>
<evidence type="ECO:0000313" key="3">
    <source>
        <dbReference type="Proteomes" id="UP001597187"/>
    </source>
</evidence>
<dbReference type="InterPro" id="IPR029044">
    <property type="entry name" value="Nucleotide-diphossugar_trans"/>
</dbReference>
<evidence type="ECO:0000313" key="2">
    <source>
        <dbReference type="EMBL" id="MFD1512192.1"/>
    </source>
</evidence>
<dbReference type="RefSeq" id="WP_250872179.1">
    <property type="nucleotide sequence ID" value="NZ_JALXFV010000002.1"/>
</dbReference>
<dbReference type="Gene3D" id="3.90.550.10">
    <property type="entry name" value="Spore Coat Polysaccharide Biosynthesis Protein SpsA, Chain A"/>
    <property type="match status" value="1"/>
</dbReference>
<keyword evidence="2" id="KW-0808">Transferase</keyword>
<name>A0ABD6ARC3_9EURY</name>
<dbReference type="InterPro" id="IPR001173">
    <property type="entry name" value="Glyco_trans_2-like"/>
</dbReference>
<gene>
    <name evidence="2" type="ORF">ACFSBT_02715</name>
</gene>
<dbReference type="PANTHER" id="PTHR10859">
    <property type="entry name" value="GLYCOSYL TRANSFERASE"/>
    <property type="match status" value="1"/>
</dbReference>
<dbReference type="Proteomes" id="UP001597187">
    <property type="component" value="Unassembled WGS sequence"/>
</dbReference>
<dbReference type="EC" id="2.4.-.-" evidence="2"/>
<dbReference type="SUPFAM" id="SSF53448">
    <property type="entry name" value="Nucleotide-diphospho-sugar transferases"/>
    <property type="match status" value="1"/>
</dbReference>
<organism evidence="2 3">
    <name type="scientific">Halomarina rubra</name>
    <dbReference type="NCBI Taxonomy" id="2071873"/>
    <lineage>
        <taxon>Archaea</taxon>
        <taxon>Methanobacteriati</taxon>
        <taxon>Methanobacteriota</taxon>
        <taxon>Stenosarchaea group</taxon>
        <taxon>Halobacteria</taxon>
        <taxon>Halobacteriales</taxon>
        <taxon>Natronomonadaceae</taxon>
        <taxon>Halomarina</taxon>
    </lineage>
</organism>
<reference evidence="2 3" key="1">
    <citation type="journal article" date="2019" name="Int. J. Syst. Evol. Microbiol.">
        <title>The Global Catalogue of Microorganisms (GCM) 10K type strain sequencing project: providing services to taxonomists for standard genome sequencing and annotation.</title>
        <authorList>
            <consortium name="The Broad Institute Genomics Platform"/>
            <consortium name="The Broad Institute Genome Sequencing Center for Infectious Disease"/>
            <person name="Wu L."/>
            <person name="Ma J."/>
        </authorList>
    </citation>
    <scope>NUCLEOTIDE SEQUENCE [LARGE SCALE GENOMIC DNA]</scope>
    <source>
        <strain evidence="2 3">CGMCC 1.12563</strain>
    </source>
</reference>
<dbReference type="Pfam" id="PF00535">
    <property type="entry name" value="Glycos_transf_2"/>
    <property type="match status" value="1"/>
</dbReference>
<dbReference type="GO" id="GO:0016757">
    <property type="term" value="F:glycosyltransferase activity"/>
    <property type="evidence" value="ECO:0007669"/>
    <property type="project" value="UniProtKB-KW"/>
</dbReference>
<dbReference type="PANTHER" id="PTHR10859:SF91">
    <property type="entry name" value="DOLICHYL-PHOSPHATE BETA-GLUCOSYLTRANSFERASE"/>
    <property type="match status" value="1"/>
</dbReference>
<comment type="caution">
    <text evidence="2">The sequence shown here is derived from an EMBL/GenBank/DDBJ whole genome shotgun (WGS) entry which is preliminary data.</text>
</comment>
<keyword evidence="2" id="KW-0328">Glycosyltransferase</keyword>
<protein>
    <submittedName>
        <fullName evidence="2">Glycosyltransferase</fullName>
        <ecNumber evidence="2">2.4.-.-</ecNumber>
    </submittedName>
</protein>